<dbReference type="Proteomes" id="UP001500618">
    <property type="component" value="Unassembled WGS sequence"/>
</dbReference>
<proteinExistence type="predicted"/>
<gene>
    <name evidence="2" type="ORF">GCM10009765_64070</name>
</gene>
<keyword evidence="3" id="KW-1185">Reference proteome</keyword>
<evidence type="ECO:0000256" key="1">
    <source>
        <dbReference type="SAM" id="MobiDB-lite"/>
    </source>
</evidence>
<organism evidence="2 3">
    <name type="scientific">Fodinicola feengrottensis</name>
    <dbReference type="NCBI Taxonomy" id="435914"/>
    <lineage>
        <taxon>Bacteria</taxon>
        <taxon>Bacillati</taxon>
        <taxon>Actinomycetota</taxon>
        <taxon>Actinomycetes</taxon>
        <taxon>Mycobacteriales</taxon>
        <taxon>Fodinicola</taxon>
    </lineage>
</organism>
<sequence>MRISSAAITANTARLRRSGASRASAAIRSKPIRVPYASTPNRSMTAVLVSAFSTPLSWSSRVRRPQAYGHYALPYETSSGGRPERRLHPLTTGTAEVRESRMGTA</sequence>
<accession>A0ABN2IIT7</accession>
<protein>
    <submittedName>
        <fullName evidence="2">Uncharacterized protein</fullName>
    </submittedName>
</protein>
<reference evidence="2 3" key="1">
    <citation type="journal article" date="2019" name="Int. J. Syst. Evol. Microbiol.">
        <title>The Global Catalogue of Microorganisms (GCM) 10K type strain sequencing project: providing services to taxonomists for standard genome sequencing and annotation.</title>
        <authorList>
            <consortium name="The Broad Institute Genomics Platform"/>
            <consortium name="The Broad Institute Genome Sequencing Center for Infectious Disease"/>
            <person name="Wu L."/>
            <person name="Ma J."/>
        </authorList>
    </citation>
    <scope>NUCLEOTIDE SEQUENCE [LARGE SCALE GENOMIC DNA]</scope>
    <source>
        <strain evidence="2 3">JCM 14718</strain>
    </source>
</reference>
<evidence type="ECO:0000313" key="2">
    <source>
        <dbReference type="EMBL" id="GAA1705826.1"/>
    </source>
</evidence>
<feature type="region of interest" description="Disordered" evidence="1">
    <location>
        <begin position="74"/>
        <end position="105"/>
    </location>
</feature>
<comment type="caution">
    <text evidence="2">The sequence shown here is derived from an EMBL/GenBank/DDBJ whole genome shotgun (WGS) entry which is preliminary data.</text>
</comment>
<dbReference type="EMBL" id="BAAANY010000031">
    <property type="protein sequence ID" value="GAA1705826.1"/>
    <property type="molecule type" value="Genomic_DNA"/>
</dbReference>
<feature type="compositionally biased region" description="Basic and acidic residues" evidence="1">
    <location>
        <begin position="96"/>
        <end position="105"/>
    </location>
</feature>
<name>A0ABN2IIT7_9ACTN</name>
<evidence type="ECO:0000313" key="3">
    <source>
        <dbReference type="Proteomes" id="UP001500618"/>
    </source>
</evidence>